<dbReference type="RefSeq" id="WP_007095971.1">
    <property type="nucleotide sequence ID" value="NZ_CP142125.1"/>
</dbReference>
<organism evidence="2 3">
    <name type="scientific">Kordia algicida OT-1</name>
    <dbReference type="NCBI Taxonomy" id="391587"/>
    <lineage>
        <taxon>Bacteria</taxon>
        <taxon>Pseudomonadati</taxon>
        <taxon>Bacteroidota</taxon>
        <taxon>Flavobacteriia</taxon>
        <taxon>Flavobacteriales</taxon>
        <taxon>Flavobacteriaceae</taxon>
        <taxon>Kordia</taxon>
    </lineage>
</organism>
<dbReference type="GO" id="GO:0019867">
    <property type="term" value="C:outer membrane"/>
    <property type="evidence" value="ECO:0007669"/>
    <property type="project" value="InterPro"/>
</dbReference>
<keyword evidence="1" id="KW-0732">Signal</keyword>
<dbReference type="GO" id="GO:2001070">
    <property type="term" value="F:starch binding"/>
    <property type="evidence" value="ECO:0007669"/>
    <property type="project" value="InterPro"/>
</dbReference>
<dbReference type="AlphaFoldDB" id="A9DSD2"/>
<dbReference type="Proteomes" id="UP000002945">
    <property type="component" value="Unassembled WGS sequence"/>
</dbReference>
<evidence type="ECO:0000256" key="1">
    <source>
        <dbReference type="SAM" id="SignalP"/>
    </source>
</evidence>
<evidence type="ECO:0000313" key="3">
    <source>
        <dbReference type="Proteomes" id="UP000002945"/>
    </source>
</evidence>
<dbReference type="HOGENOM" id="CLU_745526_0_0_10"/>
<dbReference type="eggNOG" id="COG5295">
    <property type="taxonomic scope" value="Bacteria"/>
</dbReference>
<accession>A9DSD2</accession>
<evidence type="ECO:0000313" key="2">
    <source>
        <dbReference type="EMBL" id="EDP96918.1"/>
    </source>
</evidence>
<dbReference type="STRING" id="391587.KAOT1_17183"/>
<proteinExistence type="predicted"/>
<dbReference type="EMBL" id="ABIB01000003">
    <property type="protein sequence ID" value="EDP96918.1"/>
    <property type="molecule type" value="Genomic_DNA"/>
</dbReference>
<keyword evidence="3" id="KW-1185">Reference proteome</keyword>
<dbReference type="OrthoDB" id="9765957at2"/>
<reference evidence="2 3" key="1">
    <citation type="journal article" date="2011" name="J. Bacteriol.">
        <title>Genome sequence of the algicidal bacterium Kordia algicida OT-1.</title>
        <authorList>
            <person name="Lee H.S."/>
            <person name="Kang S.G."/>
            <person name="Kwon K.K."/>
            <person name="Lee J.H."/>
            <person name="Kim S.J."/>
        </authorList>
    </citation>
    <scope>NUCLEOTIDE SEQUENCE [LARGE SCALE GENOMIC DNA]</scope>
    <source>
        <strain evidence="2 3">OT-1</strain>
    </source>
</reference>
<name>A9DSD2_9FLAO</name>
<comment type="caution">
    <text evidence="2">The sequence shown here is derived from an EMBL/GenBank/DDBJ whole genome shotgun (WGS) entry which is preliminary data.</text>
</comment>
<feature type="chain" id="PRO_5002734777" evidence="1">
    <location>
        <begin position="22"/>
        <end position="371"/>
    </location>
</feature>
<dbReference type="Gene3D" id="2.60.40.3620">
    <property type="match status" value="1"/>
</dbReference>
<sequence>MKKKLLVIFTFFITISTLAQAPDLINYQAIIRNTEGNLVQDANIGMRISILQTNATGTAVYTETHVASTNTNGLVTIMIGGGTSSDDFSTIDWSAGPYFIKTETDIAGGTNYTIVGTSQLLSVPYALYAKNGTKFTETTEGLEYNGGDITLTQPGATIKLTSPDGTVYELGINDNGQLSVPTSNTSSTTPTNFYLYGSFNNWDASTALEFGNNVDPYGNFIGMRYFDAGTEIKFLAAQNESIVYGGTGFSNGELVENGNALTIPSDGLYRIQVFPSGGGIISYIIESINLSFNGTALTYGSDGVDFFPFAFLPNSTSQTGQFNIGGFSYGDNLGDLSLELNGESITTPTSASAIRLNINFNCSFTYQYYNN</sequence>
<protein>
    <submittedName>
        <fullName evidence="2">Uncharacterized protein</fullName>
    </submittedName>
</protein>
<feature type="signal peptide" evidence="1">
    <location>
        <begin position="1"/>
        <end position="21"/>
    </location>
</feature>
<gene>
    <name evidence="2" type="ORF">KAOT1_17183</name>
</gene>